<feature type="domain" description="Xylanolytic transcriptional activator regulatory" evidence="7">
    <location>
        <begin position="117"/>
        <end position="194"/>
    </location>
</feature>
<sequence length="194" mass="22632">MRIALLALIRSDLDSLYFDRIHKFIPIIHEKCYYQRTRPYSELISHTCLQYAMWTLASALSFQFHDLRDDLYRETLHMLGNTEPMSPGNAAAPQLEVAQAWILISIYDFTQVTFHSGWASVGRAIRLIQLMRLNNVDASAHTDEPRDFIECETKRRTFWVAFCLDRFTSILEELPLALNEQTICTRLPSPEKYV</sequence>
<dbReference type="Proteomes" id="UP001320245">
    <property type="component" value="Unassembled WGS sequence"/>
</dbReference>
<comment type="subcellular location">
    <subcellularLocation>
        <location evidence="1">Nucleus</location>
    </subcellularLocation>
</comment>
<gene>
    <name evidence="8" type="ORF">SLS53_008907</name>
</gene>
<dbReference type="Pfam" id="PF04082">
    <property type="entry name" value="Fungal_trans"/>
    <property type="match status" value="1"/>
</dbReference>
<evidence type="ECO:0000256" key="1">
    <source>
        <dbReference type="ARBA" id="ARBA00004123"/>
    </source>
</evidence>
<organism evidence="8 9">
    <name type="scientific">Cytospora paraplurivora</name>
    <dbReference type="NCBI Taxonomy" id="2898453"/>
    <lineage>
        <taxon>Eukaryota</taxon>
        <taxon>Fungi</taxon>
        <taxon>Dikarya</taxon>
        <taxon>Ascomycota</taxon>
        <taxon>Pezizomycotina</taxon>
        <taxon>Sordariomycetes</taxon>
        <taxon>Sordariomycetidae</taxon>
        <taxon>Diaporthales</taxon>
        <taxon>Cytosporaceae</taxon>
        <taxon>Cytospora</taxon>
    </lineage>
</organism>
<dbReference type="InterPro" id="IPR050815">
    <property type="entry name" value="TF_fung"/>
</dbReference>
<reference evidence="8 9" key="1">
    <citation type="journal article" date="2023" name="PLoS ONE">
        <title>Cytospora paraplurivora sp. nov. isolated from orchards with fruit tree decline syndrome in Ontario, Canada.</title>
        <authorList>
            <person name="Ilyukhin E."/>
            <person name="Nguyen H.D.T."/>
            <person name="Castle A.J."/>
            <person name="Ellouze W."/>
        </authorList>
    </citation>
    <scope>NUCLEOTIDE SEQUENCE [LARGE SCALE GENOMIC DNA]</scope>
    <source>
        <strain evidence="8 9">FDS-564</strain>
    </source>
</reference>
<evidence type="ECO:0000313" key="8">
    <source>
        <dbReference type="EMBL" id="KAK7731036.1"/>
    </source>
</evidence>
<dbReference type="InterPro" id="IPR007219">
    <property type="entry name" value="XnlR_reg_dom"/>
</dbReference>
<proteinExistence type="predicted"/>
<comment type="caution">
    <text evidence="8">The sequence shown here is derived from an EMBL/GenBank/DDBJ whole genome shotgun (WGS) entry which is preliminary data.</text>
</comment>
<dbReference type="GO" id="GO:0000981">
    <property type="term" value="F:DNA-binding transcription factor activity, RNA polymerase II-specific"/>
    <property type="evidence" value="ECO:0007669"/>
    <property type="project" value="InterPro"/>
</dbReference>
<dbReference type="GO" id="GO:0006351">
    <property type="term" value="P:DNA-templated transcription"/>
    <property type="evidence" value="ECO:0007669"/>
    <property type="project" value="InterPro"/>
</dbReference>
<dbReference type="GO" id="GO:0008270">
    <property type="term" value="F:zinc ion binding"/>
    <property type="evidence" value="ECO:0007669"/>
    <property type="project" value="InterPro"/>
</dbReference>
<keyword evidence="9" id="KW-1185">Reference proteome</keyword>
<evidence type="ECO:0000256" key="2">
    <source>
        <dbReference type="ARBA" id="ARBA00022723"/>
    </source>
</evidence>
<dbReference type="PANTHER" id="PTHR47338:SF3">
    <property type="entry name" value="C6 FINGER DOMAIN TRANSCRIPTION FACTOR DBAA-RELATED"/>
    <property type="match status" value="1"/>
</dbReference>
<dbReference type="GO" id="GO:0003677">
    <property type="term" value="F:DNA binding"/>
    <property type="evidence" value="ECO:0007669"/>
    <property type="project" value="UniProtKB-KW"/>
</dbReference>
<protein>
    <recommendedName>
        <fullName evidence="7">Xylanolytic transcriptional activator regulatory domain-containing protein</fullName>
    </recommendedName>
</protein>
<dbReference type="EMBL" id="JAJSPL020000059">
    <property type="protein sequence ID" value="KAK7731036.1"/>
    <property type="molecule type" value="Genomic_DNA"/>
</dbReference>
<evidence type="ECO:0000256" key="5">
    <source>
        <dbReference type="ARBA" id="ARBA00023163"/>
    </source>
</evidence>
<evidence type="ECO:0000259" key="7">
    <source>
        <dbReference type="SMART" id="SM00906"/>
    </source>
</evidence>
<name>A0AAN9U4Z8_9PEZI</name>
<keyword evidence="3" id="KW-0805">Transcription regulation</keyword>
<evidence type="ECO:0000313" key="9">
    <source>
        <dbReference type="Proteomes" id="UP001320245"/>
    </source>
</evidence>
<dbReference type="AlphaFoldDB" id="A0AAN9U4Z8"/>
<dbReference type="CDD" id="cd12148">
    <property type="entry name" value="fungal_TF_MHR"/>
    <property type="match status" value="1"/>
</dbReference>
<keyword evidence="5" id="KW-0804">Transcription</keyword>
<dbReference type="SMART" id="SM00906">
    <property type="entry name" value="Fungal_trans"/>
    <property type="match status" value="1"/>
</dbReference>
<evidence type="ECO:0000256" key="4">
    <source>
        <dbReference type="ARBA" id="ARBA00023125"/>
    </source>
</evidence>
<evidence type="ECO:0000256" key="3">
    <source>
        <dbReference type="ARBA" id="ARBA00023015"/>
    </source>
</evidence>
<keyword evidence="2" id="KW-0479">Metal-binding</keyword>
<accession>A0AAN9U4Z8</accession>
<dbReference type="GO" id="GO:0005634">
    <property type="term" value="C:nucleus"/>
    <property type="evidence" value="ECO:0007669"/>
    <property type="project" value="UniProtKB-SubCell"/>
</dbReference>
<dbReference type="PANTHER" id="PTHR47338">
    <property type="entry name" value="ZN(II)2CYS6 TRANSCRIPTION FACTOR (EUROFUNG)-RELATED"/>
    <property type="match status" value="1"/>
</dbReference>
<evidence type="ECO:0000256" key="6">
    <source>
        <dbReference type="ARBA" id="ARBA00023242"/>
    </source>
</evidence>
<keyword evidence="6" id="KW-0539">Nucleus</keyword>
<keyword evidence="4" id="KW-0238">DNA-binding</keyword>